<evidence type="ECO:0000313" key="2">
    <source>
        <dbReference type="EMBL" id="KAK0439681.1"/>
    </source>
</evidence>
<dbReference type="GeneID" id="85358274"/>
<dbReference type="EMBL" id="JAUEPS010000083">
    <property type="protein sequence ID" value="KAK0439681.1"/>
    <property type="molecule type" value="Genomic_DNA"/>
</dbReference>
<dbReference type="RefSeq" id="XP_060323323.1">
    <property type="nucleotide sequence ID" value="XM_060474726.1"/>
</dbReference>
<evidence type="ECO:0000313" key="3">
    <source>
        <dbReference type="Proteomes" id="UP001175211"/>
    </source>
</evidence>
<evidence type="ECO:0000256" key="1">
    <source>
        <dbReference type="SAM" id="MobiDB-lite"/>
    </source>
</evidence>
<name>A0AA39MLX6_ARMTA</name>
<organism evidence="2 3">
    <name type="scientific">Armillaria tabescens</name>
    <name type="common">Ringless honey mushroom</name>
    <name type="synonym">Agaricus tabescens</name>
    <dbReference type="NCBI Taxonomy" id="1929756"/>
    <lineage>
        <taxon>Eukaryota</taxon>
        <taxon>Fungi</taxon>
        <taxon>Dikarya</taxon>
        <taxon>Basidiomycota</taxon>
        <taxon>Agaricomycotina</taxon>
        <taxon>Agaricomycetes</taxon>
        <taxon>Agaricomycetidae</taxon>
        <taxon>Agaricales</taxon>
        <taxon>Marasmiineae</taxon>
        <taxon>Physalacriaceae</taxon>
        <taxon>Desarmillaria</taxon>
    </lineage>
</organism>
<feature type="non-terminal residue" evidence="2">
    <location>
        <position position="1"/>
    </location>
</feature>
<reference evidence="2" key="1">
    <citation type="submission" date="2023-06" db="EMBL/GenBank/DDBJ databases">
        <authorList>
            <consortium name="Lawrence Berkeley National Laboratory"/>
            <person name="Ahrendt S."/>
            <person name="Sahu N."/>
            <person name="Indic B."/>
            <person name="Wong-Bajracharya J."/>
            <person name="Merenyi Z."/>
            <person name="Ke H.-M."/>
            <person name="Monk M."/>
            <person name="Kocsube S."/>
            <person name="Drula E."/>
            <person name="Lipzen A."/>
            <person name="Balint B."/>
            <person name="Henrissat B."/>
            <person name="Andreopoulos B."/>
            <person name="Martin F.M."/>
            <person name="Harder C.B."/>
            <person name="Rigling D."/>
            <person name="Ford K.L."/>
            <person name="Foster G.D."/>
            <person name="Pangilinan J."/>
            <person name="Papanicolaou A."/>
            <person name="Barry K."/>
            <person name="LaButti K."/>
            <person name="Viragh M."/>
            <person name="Koriabine M."/>
            <person name="Yan M."/>
            <person name="Riley R."/>
            <person name="Champramary S."/>
            <person name="Plett K.L."/>
            <person name="Tsai I.J."/>
            <person name="Slot J."/>
            <person name="Sipos G."/>
            <person name="Plett J."/>
            <person name="Nagy L.G."/>
            <person name="Grigoriev I.V."/>
        </authorList>
    </citation>
    <scope>NUCLEOTIDE SEQUENCE</scope>
    <source>
        <strain evidence="2">CCBAS 213</strain>
    </source>
</reference>
<comment type="caution">
    <text evidence="2">The sequence shown here is derived from an EMBL/GenBank/DDBJ whole genome shotgun (WGS) entry which is preliminary data.</text>
</comment>
<feature type="region of interest" description="Disordered" evidence="1">
    <location>
        <begin position="70"/>
        <end position="105"/>
    </location>
</feature>
<keyword evidence="3" id="KW-1185">Reference proteome</keyword>
<gene>
    <name evidence="2" type="ORF">EV420DRAFT_1583350</name>
</gene>
<proteinExistence type="predicted"/>
<accession>A0AA39MLX6</accession>
<sequence>MDDTTATQNEFLTFLLLLGHQNNAVTGLRRAMSSLRLVEGYLNQGELLLRSLIRVRLPLPFSDLILKATKPVPPRPQKSVHRSPAKSLEEGDVLSGAEEESSLPIQETKLARPLRRITQRIPPPRISDGLKAELQAAGISIDPAEPAPVEPVPSSSKMKSTNGVATKHQLSKSPMRNKDKAKKERNLLQRVVGWVFKRDA</sequence>
<feature type="region of interest" description="Disordered" evidence="1">
    <location>
        <begin position="142"/>
        <end position="184"/>
    </location>
</feature>
<dbReference type="Proteomes" id="UP001175211">
    <property type="component" value="Unassembled WGS sequence"/>
</dbReference>
<dbReference type="AlphaFoldDB" id="A0AA39MLX6"/>
<protein>
    <submittedName>
        <fullName evidence="2">Uncharacterized protein</fullName>
    </submittedName>
</protein>